<comment type="catalytic activity">
    <reaction evidence="20">
        <text>cholesterol(in) + ATP + H2O = cholesterol(out) + ADP + phosphate + H(+)</text>
        <dbReference type="Rhea" id="RHEA:39051"/>
        <dbReference type="ChEBI" id="CHEBI:15377"/>
        <dbReference type="ChEBI" id="CHEBI:15378"/>
        <dbReference type="ChEBI" id="CHEBI:16113"/>
        <dbReference type="ChEBI" id="CHEBI:30616"/>
        <dbReference type="ChEBI" id="CHEBI:43474"/>
        <dbReference type="ChEBI" id="CHEBI:456216"/>
    </reaction>
    <physiologicalReaction direction="left-to-right" evidence="20">
        <dbReference type="Rhea" id="RHEA:39052"/>
    </physiologicalReaction>
</comment>
<feature type="transmembrane region" description="Helical" evidence="24">
    <location>
        <begin position="184"/>
        <end position="207"/>
    </location>
</feature>
<keyword evidence="7" id="KW-1003">Cell membrane</keyword>
<accession>A0A8C0L712</accession>
<feature type="transmembrane region" description="Helical" evidence="24">
    <location>
        <begin position="892"/>
        <end position="913"/>
    </location>
</feature>
<comment type="similarity">
    <text evidence="5">Belongs to the ABC transporter superfamily. ABCA family.</text>
</comment>
<dbReference type="GO" id="GO:0031902">
    <property type="term" value="C:late endosome membrane"/>
    <property type="evidence" value="ECO:0007669"/>
    <property type="project" value="UniProtKB-SubCell"/>
</dbReference>
<dbReference type="PANTHER" id="PTHR19229:SF100">
    <property type="entry name" value="CHOLESTEROL TRANSPORTER ABCA5"/>
    <property type="match status" value="1"/>
</dbReference>
<evidence type="ECO:0000256" key="18">
    <source>
        <dbReference type="ARBA" id="ARBA00023180"/>
    </source>
</evidence>
<dbReference type="PROSITE" id="PS50893">
    <property type="entry name" value="ABC_TRANSPORTER_2"/>
    <property type="match status" value="2"/>
</dbReference>
<evidence type="ECO:0000256" key="15">
    <source>
        <dbReference type="ARBA" id="ARBA00023034"/>
    </source>
</evidence>
<keyword evidence="11" id="KW-0967">Endosome</keyword>
<evidence type="ECO:0000256" key="24">
    <source>
        <dbReference type="SAM" id="Phobius"/>
    </source>
</evidence>
<evidence type="ECO:0000256" key="9">
    <source>
        <dbReference type="ARBA" id="ARBA00022737"/>
    </source>
</evidence>
<proteinExistence type="inferred from homology"/>
<comment type="subcellular location">
    <subcellularLocation>
        <location evidence="3">Cell membrane</location>
    </subcellularLocation>
    <subcellularLocation>
        <location evidence="4">Golgi apparatus membrane</location>
        <topology evidence="4">Multi-pass membrane protein</topology>
    </subcellularLocation>
    <subcellularLocation>
        <location evidence="1">Late endosome membrane</location>
        <topology evidence="1">Multi-pass membrane protein</topology>
    </subcellularLocation>
    <subcellularLocation>
        <location evidence="2">Lysosome membrane</location>
        <topology evidence="2">Multi-pass membrane protein</topology>
    </subcellularLocation>
</comment>
<feature type="transmembrane region" description="Helical" evidence="24">
    <location>
        <begin position="318"/>
        <end position="339"/>
    </location>
</feature>
<feature type="domain" description="ABC transporter" evidence="25">
    <location>
        <begin position="1022"/>
        <end position="1265"/>
    </location>
</feature>
<evidence type="ECO:0000256" key="22">
    <source>
        <dbReference type="ARBA" id="ARBA00074079"/>
    </source>
</evidence>
<keyword evidence="13" id="KW-1278">Translocase</keyword>
<evidence type="ECO:0000256" key="2">
    <source>
        <dbReference type="ARBA" id="ARBA00004155"/>
    </source>
</evidence>
<feature type="transmembrane region" description="Helical" evidence="24">
    <location>
        <begin position="143"/>
        <end position="164"/>
    </location>
</feature>
<dbReference type="GO" id="GO:0140359">
    <property type="term" value="F:ABC-type transporter activity"/>
    <property type="evidence" value="ECO:0007669"/>
    <property type="project" value="InterPro"/>
</dbReference>
<evidence type="ECO:0000256" key="3">
    <source>
        <dbReference type="ARBA" id="ARBA00004236"/>
    </source>
</evidence>
<dbReference type="SUPFAM" id="SSF52540">
    <property type="entry name" value="P-loop containing nucleoside triphosphate hydrolases"/>
    <property type="match status" value="2"/>
</dbReference>
<dbReference type="Pfam" id="PF12698">
    <property type="entry name" value="ABC2_membrane_3"/>
    <property type="match status" value="1"/>
</dbReference>
<keyword evidence="8 24" id="KW-0812">Transmembrane</keyword>
<evidence type="ECO:0000259" key="25">
    <source>
        <dbReference type="PROSITE" id="PS50893"/>
    </source>
</evidence>
<feature type="transmembrane region" description="Helical" evidence="24">
    <location>
        <begin position="953"/>
        <end position="974"/>
    </location>
</feature>
<evidence type="ECO:0000313" key="26">
    <source>
        <dbReference type="Ensembl" id="ENSCAFP00020026080.1"/>
    </source>
</evidence>
<feature type="transmembrane region" description="Helical" evidence="24">
    <location>
        <begin position="788"/>
        <end position="809"/>
    </location>
</feature>
<dbReference type="GO" id="GO:0010874">
    <property type="term" value="P:regulation of cholesterol efflux"/>
    <property type="evidence" value="ECO:0007669"/>
    <property type="project" value="UniProtKB-ARBA"/>
</dbReference>
<evidence type="ECO:0000256" key="7">
    <source>
        <dbReference type="ARBA" id="ARBA00022475"/>
    </source>
</evidence>
<dbReference type="Proteomes" id="UP000694391">
    <property type="component" value="Unplaced"/>
</dbReference>
<feature type="transmembrane region" description="Helical" evidence="24">
    <location>
        <begin position="277"/>
        <end position="298"/>
    </location>
</feature>
<keyword evidence="15" id="KW-0333">Golgi apparatus</keyword>
<dbReference type="Pfam" id="PF00005">
    <property type="entry name" value="ABC_tran"/>
    <property type="match status" value="2"/>
</dbReference>
<dbReference type="GO" id="GO:0005524">
    <property type="term" value="F:ATP binding"/>
    <property type="evidence" value="ECO:0007669"/>
    <property type="project" value="UniProtKB-KW"/>
</dbReference>
<dbReference type="SMART" id="SM00382">
    <property type="entry name" value="AAA"/>
    <property type="match status" value="2"/>
</dbReference>
<dbReference type="Gene3D" id="3.40.50.300">
    <property type="entry name" value="P-loop containing nucleotide triphosphate hydrolases"/>
    <property type="match status" value="2"/>
</dbReference>
<evidence type="ECO:0000256" key="11">
    <source>
        <dbReference type="ARBA" id="ARBA00022753"/>
    </source>
</evidence>
<feature type="transmembrane region" description="Helical" evidence="24">
    <location>
        <begin position="249"/>
        <end position="270"/>
    </location>
</feature>
<dbReference type="GO" id="GO:0005886">
    <property type="term" value="C:plasma membrane"/>
    <property type="evidence" value="ECO:0007669"/>
    <property type="project" value="UniProtKB-SubCell"/>
</dbReference>
<dbReference type="InterPro" id="IPR017871">
    <property type="entry name" value="ABC_transporter-like_CS"/>
</dbReference>
<reference evidence="26" key="1">
    <citation type="submission" date="2025-08" db="UniProtKB">
        <authorList>
            <consortium name="Ensembl"/>
        </authorList>
    </citation>
    <scope>IDENTIFICATION</scope>
</reference>
<keyword evidence="18" id="KW-0325">Glycoprotein</keyword>
<dbReference type="PANTHER" id="PTHR19229">
    <property type="entry name" value="ATP-BINDING CASSETTE TRANSPORTER SUBFAMILY A ABCA"/>
    <property type="match status" value="1"/>
</dbReference>
<dbReference type="GO" id="GO:0043691">
    <property type="term" value="P:reverse cholesterol transport"/>
    <property type="evidence" value="ECO:0007669"/>
    <property type="project" value="UniProtKB-ARBA"/>
</dbReference>
<keyword evidence="14 24" id="KW-1133">Transmembrane helix</keyword>
<dbReference type="FunFam" id="3.40.50.300:FF:000729">
    <property type="entry name" value="ATP-binding cassette, sub-family A (ABC1), member 5"/>
    <property type="match status" value="1"/>
</dbReference>
<dbReference type="GO" id="GO:0005765">
    <property type="term" value="C:lysosomal membrane"/>
    <property type="evidence" value="ECO:0007669"/>
    <property type="project" value="UniProtKB-SubCell"/>
</dbReference>
<dbReference type="Ensembl" id="ENSCAFT00020030123.1">
    <property type="protein sequence ID" value="ENSCAFP00020026080.1"/>
    <property type="gene ID" value="ENSCAFG00020020232.1"/>
</dbReference>
<keyword evidence="27" id="KW-1185">Reference proteome</keyword>
<keyword evidence="19" id="KW-0458">Lysosome</keyword>
<feature type="transmembrane region" description="Helical" evidence="24">
    <location>
        <begin position="920"/>
        <end position="941"/>
    </location>
</feature>
<keyword evidence="6" id="KW-0813">Transport</keyword>
<reference evidence="26" key="2">
    <citation type="submission" date="2025-09" db="UniProtKB">
        <authorList>
            <consortium name="Ensembl"/>
        </authorList>
    </citation>
    <scope>IDENTIFICATION</scope>
</reference>
<evidence type="ECO:0000256" key="13">
    <source>
        <dbReference type="ARBA" id="ARBA00022967"/>
    </source>
</evidence>
<evidence type="ECO:0000256" key="10">
    <source>
        <dbReference type="ARBA" id="ARBA00022741"/>
    </source>
</evidence>
<evidence type="ECO:0000256" key="12">
    <source>
        <dbReference type="ARBA" id="ARBA00022840"/>
    </source>
</evidence>
<dbReference type="GO" id="GO:0005319">
    <property type="term" value="F:lipid transporter activity"/>
    <property type="evidence" value="ECO:0007669"/>
    <property type="project" value="TreeGrafter"/>
</dbReference>
<dbReference type="PROSITE" id="PS00211">
    <property type="entry name" value="ABC_TRANSPORTER_1"/>
    <property type="match status" value="1"/>
</dbReference>
<organism evidence="26 27">
    <name type="scientific">Canis lupus dingo</name>
    <name type="common">dingo</name>
    <dbReference type="NCBI Taxonomy" id="286419"/>
    <lineage>
        <taxon>Eukaryota</taxon>
        <taxon>Metazoa</taxon>
        <taxon>Chordata</taxon>
        <taxon>Craniata</taxon>
        <taxon>Vertebrata</taxon>
        <taxon>Euteleostomi</taxon>
        <taxon>Mammalia</taxon>
        <taxon>Eutheria</taxon>
        <taxon>Laurasiatheria</taxon>
        <taxon>Carnivora</taxon>
        <taxon>Caniformia</taxon>
        <taxon>Canidae</taxon>
        <taxon>Canis</taxon>
    </lineage>
</organism>
<name>A0A8C0L712_CANLU</name>
<evidence type="ECO:0000256" key="6">
    <source>
        <dbReference type="ARBA" id="ARBA00022448"/>
    </source>
</evidence>
<evidence type="ECO:0000256" key="17">
    <source>
        <dbReference type="ARBA" id="ARBA00023136"/>
    </source>
</evidence>
<evidence type="ECO:0000256" key="23">
    <source>
        <dbReference type="ARBA" id="ARBA00082190"/>
    </source>
</evidence>
<evidence type="ECO:0000313" key="27">
    <source>
        <dbReference type="Proteomes" id="UP000694391"/>
    </source>
</evidence>
<comment type="function">
    <text evidence="21">Cholesterol efflux transporter in macrophages that is responsible for APOAI/high-density lipoproteins (HDL) formation at the plasma membrane under high cholesterol levels and participates in reverse cholesterol transport. May play a role in the processing of autolysosomes.</text>
</comment>
<feature type="domain" description="ABC transporter" evidence="25">
    <location>
        <begin position="400"/>
        <end position="635"/>
    </location>
</feature>
<evidence type="ECO:0000256" key="4">
    <source>
        <dbReference type="ARBA" id="ARBA00004653"/>
    </source>
</evidence>
<dbReference type="GO" id="GO:0016887">
    <property type="term" value="F:ATP hydrolysis activity"/>
    <property type="evidence" value="ECO:0007669"/>
    <property type="project" value="InterPro"/>
</dbReference>
<evidence type="ECO:0000256" key="21">
    <source>
        <dbReference type="ARBA" id="ARBA00057378"/>
    </source>
</evidence>
<dbReference type="InterPro" id="IPR003439">
    <property type="entry name" value="ABC_transporter-like_ATP-bd"/>
</dbReference>
<keyword evidence="12" id="KW-0067">ATP-binding</keyword>
<feature type="transmembrane region" description="Helical" evidence="24">
    <location>
        <begin position="34"/>
        <end position="52"/>
    </location>
</feature>
<evidence type="ECO:0000256" key="8">
    <source>
        <dbReference type="ARBA" id="ARBA00022692"/>
    </source>
</evidence>
<evidence type="ECO:0000256" key="14">
    <source>
        <dbReference type="ARBA" id="ARBA00022989"/>
    </source>
</evidence>
<dbReference type="InterPro" id="IPR003593">
    <property type="entry name" value="AAA+_ATPase"/>
</dbReference>
<feature type="transmembrane region" description="Helical" evidence="24">
    <location>
        <begin position="219"/>
        <end position="243"/>
    </location>
</feature>
<protein>
    <recommendedName>
        <fullName evidence="22">Cholesterol transporter ABCA5</fullName>
    </recommendedName>
    <alternativeName>
        <fullName evidence="23">ATP-binding cassette sub-family A member 5</fullName>
    </alternativeName>
</protein>
<gene>
    <name evidence="26" type="primary">ABCA5</name>
</gene>
<evidence type="ECO:0000256" key="16">
    <source>
        <dbReference type="ARBA" id="ARBA00023055"/>
    </source>
</evidence>
<evidence type="ECO:0000256" key="5">
    <source>
        <dbReference type="ARBA" id="ARBA00008869"/>
    </source>
</evidence>
<dbReference type="GO" id="GO:0000139">
    <property type="term" value="C:Golgi membrane"/>
    <property type="evidence" value="ECO:0007669"/>
    <property type="project" value="UniProtKB-SubCell"/>
</dbReference>
<dbReference type="InterPro" id="IPR027417">
    <property type="entry name" value="P-loop_NTPase"/>
</dbReference>
<dbReference type="CDD" id="cd03263">
    <property type="entry name" value="ABC_subfamily_A"/>
    <property type="match status" value="2"/>
</dbReference>
<sequence length="1323" mass="149754">AQPLTHSVWRQTRTLLLKNYLIKCRTKKSSVQEILFPLFFLFWLILISMMHPNKKYEEVPDRELNPMDKSVLSNLILGYTPVTNITRNIMQKVSTDHLPEGIVSLYMDSICNSIFYLELESTKAVIMGETAVVEIDTFPRGVILIYLVIAFSPFGYFLAIHIVAEKEKKLKEFLKIMGLHDTAFWLSWVLLYTSLIFLMSLLMAVIATASSLFPQSSCVVIFLLFFLYGLSSIFFALMLTPLFKKSKHVGIVEFLVTVAFGFVGLLIVLMESFPKSLVWLFSPFCQCTFLIGIAQVMHLEDFNEGALFSNLTEGPYPLIITIVMLALNSIFYVLLAVYLDQVIPGEFGLRRSSLYFLKPSYWSKSKRNYKELSEGNVNGNISFSEIVEPVSSEFMGKEAIRISGIQKTYRKKGENVEALRSLSFDIYEGQITALLGHSGTGKSTLMNILCGLCPPSDGFASIYGHRVSEIDEMFEARKIIGICPQLDIHFDVLTVEENLSILASIKGIPANNVIQEVQKVLLDLDMQPIKDNQAKKLSGGQKRKLSLGIAVLGNPKILLLDEPTAGMDPCSRHIVWNLLKYGKSNRVTVFSTHFMDEADILADRKAVISQGMLKCVGSSIFLKSKWGIGYRLSMYIDKYCATETLSSLVKQHIPGATLLQQNDQQLVYSLPFKDMDKFAGLFSALDSHSNLGVISYGVSMTTLEDVFLKLEVEAEIDQADYSVFTQQPPEEEMDSKSFDEMEQSLLILSETKASLVSTMSLWKQQVYTVAKFHLLTLKRESKSVRSDYVFTAVFNSTMVCSLPVLMNIISNYYLYHLNVTETIQVWNTPFFQVSRLKIVCVCVCVCVCNKSQVLIQRKSIDVHPVTIKAYTQLKLSGLLPSAYWIGQAIVDIPLFFLVLILMLGSLFAFHYGLYFYAIKFLSVFCLIGYVPSVILFTYVTSFTFKKILNTKEFWSFIYSVVSHVLLYSKCYCIFSKTLSSKSKNRKHPEPPNHEDEDEDVKAERLKVKELMSCQCCEEKPAIMVSNLHKEYEDKKDFLLTRKVKKVATKYVSFCVKKGEILGLLGPNGAGKSTIINILVGDIEPTSGQVFLGDYSSDPGEDDDSIKYMGYCPQINPLWPDITLREHFEIYGAVKGMSANDMKEVINRITSALDLKEHLQKTIKKLPAGIKRKLCFALSMLGNPHITLLDEPSTGMDPKAKQHMWRAIRTAFKNKKRAAILTTHYMEEAEAVCDRVAIMVSGQLRCIGTVQHLKSKFGKGYFLEIKLKDWIENLEVDRLQREIQYIFPNAIRQESFSSILAYKIPKEDVPSLSQSFSKLEEGKI</sequence>
<dbReference type="InterPro" id="IPR026082">
    <property type="entry name" value="ABCA"/>
</dbReference>
<evidence type="ECO:0000256" key="1">
    <source>
        <dbReference type="ARBA" id="ARBA00004107"/>
    </source>
</evidence>
<keyword evidence="9" id="KW-0677">Repeat</keyword>
<dbReference type="GeneTree" id="ENSGT00940000158172"/>
<dbReference type="InterPro" id="IPR013525">
    <property type="entry name" value="ABC2_TM"/>
</dbReference>
<evidence type="ECO:0000256" key="19">
    <source>
        <dbReference type="ARBA" id="ARBA00023228"/>
    </source>
</evidence>
<keyword evidence="10" id="KW-0547">Nucleotide-binding</keyword>
<evidence type="ECO:0000256" key="20">
    <source>
        <dbReference type="ARBA" id="ARBA00050894"/>
    </source>
</evidence>
<keyword evidence="16" id="KW-0445">Lipid transport</keyword>
<dbReference type="FunFam" id="3.40.50.300:FF:000335">
    <property type="entry name" value="ATP binding cassette subfamily A member 5"/>
    <property type="match status" value="1"/>
</dbReference>
<keyword evidence="17 24" id="KW-0472">Membrane</keyword>